<organism evidence="13 14">
    <name type="scientific">Asbolus verrucosus</name>
    <name type="common">Desert ironclad beetle</name>
    <dbReference type="NCBI Taxonomy" id="1661398"/>
    <lineage>
        <taxon>Eukaryota</taxon>
        <taxon>Metazoa</taxon>
        <taxon>Ecdysozoa</taxon>
        <taxon>Arthropoda</taxon>
        <taxon>Hexapoda</taxon>
        <taxon>Insecta</taxon>
        <taxon>Pterygota</taxon>
        <taxon>Neoptera</taxon>
        <taxon>Endopterygota</taxon>
        <taxon>Coleoptera</taxon>
        <taxon>Polyphaga</taxon>
        <taxon>Cucujiformia</taxon>
        <taxon>Tenebrionidae</taxon>
        <taxon>Pimeliinae</taxon>
        <taxon>Asbolus</taxon>
    </lineage>
</organism>
<keyword evidence="4" id="KW-1003">Cell membrane</keyword>
<dbReference type="InterPro" id="IPR051163">
    <property type="entry name" value="Sodium:Solute_Symporter_SSF"/>
</dbReference>
<dbReference type="PANTHER" id="PTHR42985">
    <property type="entry name" value="SODIUM-COUPLED MONOCARBOXYLATE TRANSPORTER"/>
    <property type="match status" value="1"/>
</dbReference>
<keyword evidence="14" id="KW-1185">Reference proteome</keyword>
<dbReference type="Pfam" id="PF00474">
    <property type="entry name" value="SSF"/>
    <property type="match status" value="2"/>
</dbReference>
<feature type="transmembrane region" description="Helical" evidence="12">
    <location>
        <begin position="315"/>
        <end position="339"/>
    </location>
</feature>
<keyword evidence="3" id="KW-0813">Transport</keyword>
<name>A0A482VDS2_ASBVE</name>
<evidence type="ECO:0000256" key="10">
    <source>
        <dbReference type="ARBA" id="ARBA00023201"/>
    </source>
</evidence>
<feature type="transmembrane region" description="Helical" evidence="12">
    <location>
        <begin position="109"/>
        <end position="131"/>
    </location>
</feature>
<feature type="transmembrane region" description="Helical" evidence="12">
    <location>
        <begin position="39"/>
        <end position="57"/>
    </location>
</feature>
<dbReference type="PANTHER" id="PTHR42985:SF5">
    <property type="entry name" value="FI02094P-RELATED"/>
    <property type="match status" value="1"/>
</dbReference>
<comment type="caution">
    <text evidence="13">The sequence shown here is derived from an EMBL/GenBank/DDBJ whole genome shotgun (WGS) entry which is preliminary data.</text>
</comment>
<keyword evidence="7" id="KW-0915">Sodium</keyword>
<dbReference type="PROSITE" id="PS50283">
    <property type="entry name" value="NA_SOLUT_SYMP_3"/>
    <property type="match status" value="1"/>
</dbReference>
<feature type="transmembrane region" description="Helical" evidence="12">
    <location>
        <begin position="272"/>
        <end position="295"/>
    </location>
</feature>
<dbReference type="CDD" id="cd11492">
    <property type="entry name" value="SLC5sbd_NIS-SMVT"/>
    <property type="match status" value="1"/>
</dbReference>
<feature type="non-terminal residue" evidence="13">
    <location>
        <position position="575"/>
    </location>
</feature>
<reference evidence="13 14" key="1">
    <citation type="submission" date="2017-03" db="EMBL/GenBank/DDBJ databases">
        <title>Genome of the blue death feigning beetle - Asbolus verrucosus.</title>
        <authorList>
            <person name="Rider S.D."/>
        </authorList>
    </citation>
    <scope>NUCLEOTIDE SEQUENCE [LARGE SCALE GENOMIC DNA]</scope>
    <source>
        <strain evidence="13">Butters</strain>
        <tissue evidence="13">Head and leg muscle</tissue>
    </source>
</reference>
<evidence type="ECO:0000256" key="6">
    <source>
        <dbReference type="ARBA" id="ARBA00022989"/>
    </source>
</evidence>
<keyword evidence="5 12" id="KW-0812">Transmembrane</keyword>
<dbReference type="NCBIfam" id="TIGR00813">
    <property type="entry name" value="sss"/>
    <property type="match status" value="1"/>
</dbReference>
<feature type="transmembrane region" description="Helical" evidence="12">
    <location>
        <begin position="435"/>
        <end position="456"/>
    </location>
</feature>
<evidence type="ECO:0000313" key="14">
    <source>
        <dbReference type="Proteomes" id="UP000292052"/>
    </source>
</evidence>
<dbReference type="InterPro" id="IPR038377">
    <property type="entry name" value="Na/Glc_symporter_sf"/>
</dbReference>
<evidence type="ECO:0000256" key="9">
    <source>
        <dbReference type="ARBA" id="ARBA00023136"/>
    </source>
</evidence>
<evidence type="ECO:0000256" key="4">
    <source>
        <dbReference type="ARBA" id="ARBA00022475"/>
    </source>
</evidence>
<feature type="transmembrane region" description="Helical" evidence="12">
    <location>
        <begin position="137"/>
        <end position="154"/>
    </location>
</feature>
<dbReference type="InterPro" id="IPR001734">
    <property type="entry name" value="Na/solute_symporter"/>
</dbReference>
<dbReference type="STRING" id="1661398.A0A482VDS2"/>
<keyword evidence="9 12" id="KW-0472">Membrane</keyword>
<feature type="transmembrane region" description="Helical" evidence="12">
    <location>
        <begin position="403"/>
        <end position="423"/>
    </location>
</feature>
<evidence type="ECO:0000256" key="1">
    <source>
        <dbReference type="ARBA" id="ARBA00004651"/>
    </source>
</evidence>
<proteinExistence type="inferred from homology"/>
<evidence type="ECO:0000256" key="3">
    <source>
        <dbReference type="ARBA" id="ARBA00022448"/>
    </source>
</evidence>
<keyword evidence="10" id="KW-0739">Sodium transport</keyword>
<feature type="transmembrane region" description="Helical" evidence="12">
    <location>
        <begin position="233"/>
        <end position="252"/>
    </location>
</feature>
<feature type="transmembrane region" description="Helical" evidence="12">
    <location>
        <begin position="510"/>
        <end position="531"/>
    </location>
</feature>
<dbReference type="EMBL" id="QDEB01109800">
    <property type="protein sequence ID" value="RZB62225.1"/>
    <property type="molecule type" value="Genomic_DNA"/>
</dbReference>
<feature type="transmembrane region" description="Helical" evidence="12">
    <location>
        <begin position="377"/>
        <end position="397"/>
    </location>
</feature>
<dbReference type="GO" id="GO:0005886">
    <property type="term" value="C:plasma membrane"/>
    <property type="evidence" value="ECO:0007669"/>
    <property type="project" value="UniProtKB-SubCell"/>
</dbReference>
<sequence length="575" mass="62961">MAETQLKGVLSMDMKERVVVVPEVAEIGAAMQRFGWSDYVMFAIMLLVCVAIGLYFGFYRSSTSAQEYLVGSRKMNIFPITMSLIASFISGISILGIPTETYLYGTQYVYILGGFVISTVIMSYIYLPVFYGLNLTSSYEITWLSIVIYVPALAFNQVTGINVHIITPTFCLICIFYTSLGGLRAVVWTDVIQAVIMLQAMILVAVKGTIDTGGLGIVLERNLESGRIEAPKYTFWSLTIGGSIYILQIAFVNQSILQKYLALPSIESAKKATWYFVLGVCVIVLVCAYCGILIYATFHKCDPLTTKLAKEKDQLLPLLVMQVLGDFPGLSGVFIAGILSASLSSLSTGLNAMAAVILEDFYHFFFNKPLTDKQSFIIMKLTVVICGVICVSLVYVVQQLGTVLQIAMSIGTIASGSSLRIFTMGVLLPWVHAKGALIGGTTSLILMAWLCLKAQASIVAGDLLFPEKSLTTEGCHYHFIPKESTAINIHFNVSGSARPEKTFALHHISYLWYTLVGSLVSIIIGLAASFLTQPLDPRDVDPVLLASCIKKFIKPREFPNEPADGIIYAFKPNTE</sequence>
<dbReference type="OrthoDB" id="6132759at2759"/>
<dbReference type="AlphaFoldDB" id="A0A482VDS2"/>
<keyword evidence="8" id="KW-0406">Ion transport</keyword>
<evidence type="ECO:0000256" key="2">
    <source>
        <dbReference type="ARBA" id="ARBA00006434"/>
    </source>
</evidence>
<dbReference type="Gene3D" id="1.20.1730.10">
    <property type="entry name" value="Sodium/glucose cotransporter"/>
    <property type="match status" value="1"/>
</dbReference>
<protein>
    <submittedName>
        <fullName evidence="13">Sodium-coupled monocarboxylate transporter 1-like</fullName>
    </submittedName>
</protein>
<accession>A0A482VDS2</accession>
<comment type="similarity">
    <text evidence="2 11">Belongs to the sodium:solute symporter (SSF) (TC 2.A.21) family.</text>
</comment>
<feature type="transmembrane region" description="Helical" evidence="12">
    <location>
        <begin position="77"/>
        <end position="97"/>
    </location>
</feature>
<comment type="subcellular location">
    <subcellularLocation>
        <location evidence="1">Cell membrane</location>
        <topology evidence="1">Multi-pass membrane protein</topology>
    </subcellularLocation>
</comment>
<evidence type="ECO:0000256" key="8">
    <source>
        <dbReference type="ARBA" id="ARBA00023065"/>
    </source>
</evidence>
<gene>
    <name evidence="13" type="ORF">BDFB_009240</name>
</gene>
<evidence type="ECO:0000256" key="12">
    <source>
        <dbReference type="SAM" id="Phobius"/>
    </source>
</evidence>
<dbReference type="Proteomes" id="UP000292052">
    <property type="component" value="Unassembled WGS sequence"/>
</dbReference>
<evidence type="ECO:0000256" key="11">
    <source>
        <dbReference type="RuleBase" id="RU362091"/>
    </source>
</evidence>
<dbReference type="GO" id="GO:0015293">
    <property type="term" value="F:symporter activity"/>
    <property type="evidence" value="ECO:0007669"/>
    <property type="project" value="TreeGrafter"/>
</dbReference>
<evidence type="ECO:0000256" key="7">
    <source>
        <dbReference type="ARBA" id="ARBA00023053"/>
    </source>
</evidence>
<keyword evidence="6 12" id="KW-1133">Transmembrane helix</keyword>
<evidence type="ECO:0000313" key="13">
    <source>
        <dbReference type="EMBL" id="RZB62225.1"/>
    </source>
</evidence>
<evidence type="ECO:0000256" key="5">
    <source>
        <dbReference type="ARBA" id="ARBA00022692"/>
    </source>
</evidence>
<dbReference type="GO" id="GO:0006814">
    <property type="term" value="P:sodium ion transport"/>
    <property type="evidence" value="ECO:0007669"/>
    <property type="project" value="UniProtKB-KW"/>
</dbReference>